<evidence type="ECO:0000313" key="12">
    <source>
        <dbReference type="EMBL" id="KAK9811237.1"/>
    </source>
</evidence>
<keyword evidence="7" id="KW-0234">DNA repair</keyword>
<feature type="active site" description="Nucleophile" evidence="9">
    <location>
        <position position="290"/>
    </location>
</feature>
<dbReference type="Proteomes" id="UP001489004">
    <property type="component" value="Unassembled WGS sequence"/>
</dbReference>
<dbReference type="CDD" id="cd09122">
    <property type="entry name" value="PLDc_Tdp1_1"/>
    <property type="match status" value="2"/>
</dbReference>
<dbReference type="EMBL" id="JALJOR010000009">
    <property type="protein sequence ID" value="KAK9811237.1"/>
    <property type="molecule type" value="Genomic_DNA"/>
</dbReference>
<keyword evidence="3" id="KW-0540">Nuclease</keyword>
<evidence type="ECO:0000256" key="9">
    <source>
        <dbReference type="PIRSR" id="PIRSR610347-1"/>
    </source>
</evidence>
<evidence type="ECO:0000256" key="7">
    <source>
        <dbReference type="ARBA" id="ARBA00023204"/>
    </source>
</evidence>
<evidence type="ECO:0000313" key="13">
    <source>
        <dbReference type="Proteomes" id="UP001489004"/>
    </source>
</evidence>
<keyword evidence="8" id="KW-0539">Nucleus</keyword>
<dbReference type="GO" id="GO:0017005">
    <property type="term" value="F:3'-tyrosyl-DNA phosphodiesterase activity"/>
    <property type="evidence" value="ECO:0007669"/>
    <property type="project" value="TreeGrafter"/>
</dbReference>
<dbReference type="PANTHER" id="PTHR12415:SF0">
    <property type="entry name" value="TYROSYL-DNA PHOSPHODIESTERASE 1"/>
    <property type="match status" value="1"/>
</dbReference>
<keyword evidence="6" id="KW-0269">Exonuclease</keyword>
<dbReference type="GO" id="GO:0003690">
    <property type="term" value="F:double-stranded DNA binding"/>
    <property type="evidence" value="ECO:0007669"/>
    <property type="project" value="TreeGrafter"/>
</dbReference>
<keyword evidence="13" id="KW-1185">Reference proteome</keyword>
<comment type="subcellular location">
    <subcellularLocation>
        <location evidence="1">Nucleus</location>
    </subcellularLocation>
</comment>
<dbReference type="AlphaFoldDB" id="A0AAW1PS05"/>
<dbReference type="GO" id="GO:0003697">
    <property type="term" value="F:single-stranded DNA binding"/>
    <property type="evidence" value="ECO:0007669"/>
    <property type="project" value="TreeGrafter"/>
</dbReference>
<comment type="caution">
    <text evidence="12">The sequence shown here is derived from an EMBL/GenBank/DDBJ whole genome shotgun (WGS) entry which is preliminary data.</text>
</comment>
<proteinExistence type="inferred from homology"/>
<evidence type="ECO:0000256" key="10">
    <source>
        <dbReference type="PIRSR" id="PIRSR610347-2"/>
    </source>
</evidence>
<keyword evidence="4" id="KW-0227">DNA damage</keyword>
<dbReference type="Pfam" id="PF06087">
    <property type="entry name" value="Tyr-DNA_phospho"/>
    <property type="match status" value="3"/>
</dbReference>
<feature type="binding site" evidence="10">
    <location>
        <position position="292"/>
    </location>
    <ligand>
        <name>substrate</name>
    </ligand>
</feature>
<evidence type="ECO:0000256" key="8">
    <source>
        <dbReference type="ARBA" id="ARBA00023242"/>
    </source>
</evidence>
<dbReference type="Gene3D" id="3.30.870.10">
    <property type="entry name" value="Endonuclease Chain A"/>
    <property type="match status" value="5"/>
</dbReference>
<name>A0AAW1PS05_9CHLO</name>
<dbReference type="GO" id="GO:0005634">
    <property type="term" value="C:nucleus"/>
    <property type="evidence" value="ECO:0007669"/>
    <property type="project" value="UniProtKB-SubCell"/>
</dbReference>
<organism evidence="12 13">
    <name type="scientific">[Myrmecia] bisecta</name>
    <dbReference type="NCBI Taxonomy" id="41462"/>
    <lineage>
        <taxon>Eukaryota</taxon>
        <taxon>Viridiplantae</taxon>
        <taxon>Chlorophyta</taxon>
        <taxon>core chlorophytes</taxon>
        <taxon>Trebouxiophyceae</taxon>
        <taxon>Trebouxiales</taxon>
        <taxon>Trebouxiaceae</taxon>
        <taxon>Myrmecia</taxon>
    </lineage>
</organism>
<keyword evidence="5" id="KW-0378">Hydrolase</keyword>
<dbReference type="GO" id="GO:0004527">
    <property type="term" value="F:exonuclease activity"/>
    <property type="evidence" value="ECO:0007669"/>
    <property type="project" value="UniProtKB-KW"/>
</dbReference>
<feature type="site" description="Interaction with DNA" evidence="11">
    <location>
        <position position="548"/>
    </location>
</feature>
<feature type="active site" description="Proton donor/acceptor" evidence="9">
    <location>
        <position position="518"/>
    </location>
</feature>
<evidence type="ECO:0000256" key="6">
    <source>
        <dbReference type="ARBA" id="ARBA00022839"/>
    </source>
</evidence>
<dbReference type="CDD" id="cd09123">
    <property type="entry name" value="PLDc_Tdp1_2"/>
    <property type="match status" value="1"/>
</dbReference>
<dbReference type="SUPFAM" id="SSF56024">
    <property type="entry name" value="Phospholipase D/nuclease"/>
    <property type="match status" value="4"/>
</dbReference>
<evidence type="ECO:0000256" key="2">
    <source>
        <dbReference type="ARBA" id="ARBA00010205"/>
    </source>
</evidence>
<evidence type="ECO:0000256" key="3">
    <source>
        <dbReference type="ARBA" id="ARBA00022722"/>
    </source>
</evidence>
<reference evidence="12 13" key="1">
    <citation type="journal article" date="2024" name="Nat. Commun.">
        <title>Phylogenomics reveals the evolutionary origins of lichenization in chlorophyte algae.</title>
        <authorList>
            <person name="Puginier C."/>
            <person name="Libourel C."/>
            <person name="Otte J."/>
            <person name="Skaloud P."/>
            <person name="Haon M."/>
            <person name="Grisel S."/>
            <person name="Petersen M."/>
            <person name="Berrin J.G."/>
            <person name="Delaux P.M."/>
            <person name="Dal Grande F."/>
            <person name="Keller J."/>
        </authorList>
    </citation>
    <scope>NUCLEOTIDE SEQUENCE [LARGE SCALE GENOMIC DNA]</scope>
    <source>
        <strain evidence="12 13">SAG 2043</strain>
    </source>
</reference>
<dbReference type="PANTHER" id="PTHR12415">
    <property type="entry name" value="TYROSYL-DNA PHOSPHODIESTERASE 1"/>
    <property type="match status" value="1"/>
</dbReference>
<protein>
    <recommendedName>
        <fullName evidence="14">Tyrosyl-DNA phosphodiesterase 1</fullName>
    </recommendedName>
</protein>
<evidence type="ECO:0000256" key="5">
    <source>
        <dbReference type="ARBA" id="ARBA00022801"/>
    </source>
</evidence>
<evidence type="ECO:0000256" key="11">
    <source>
        <dbReference type="PIRSR" id="PIRSR610347-3"/>
    </source>
</evidence>
<sequence>MASAVCLQCPDGSVAKLDATKTVIGRGSAVGGLQDSFVSRQQLAVQLVRSSEGGLYAEVENLGLNPLVVERRARSTGRQADASAGGDWEVAEVLQQCQTGCILPGDRFHVATRKDTTTFQVLSQDDAARNSNLENPIAAGTAHASGAHIPEPEMAVYVARQRERHTAAAQAGATASSSSDAQKRILPPLSLLNVRDPGMPDWANTGMLGARLRDIIQGNIKWILISNYMIDLPWLLSACPALLGAQQAVIVHGERGGRPAEWRQDPRCRQFLRTTTVHAPRLPEQWGTYHSKAFLIEYATGLRVVVHTANLIYPDCNCKSQGVWVQDFPCKDEAAKAAPPAEFEAALADYLRALELPEASEQHALALCASHDFSSARAHLVPSIPGKHGGPRLNRYGHLRVRDLLGREAFDDSFQHAPIAAQFSSLGSLDEKWLLNEFRLSLAAGTCSADKKLGLPAVGPTGLQLVWPMVAEVRDSGEGWYAGGSIPGSHKNVTKAFLQPYWHRWGGQPVGRQRAMPHIKTYTRYVPGREGKGDGTLAYFLLTSHNLSKAAWGSLTNGIQGRFLHVSSLTSDHCNTSRLKFAENTICRTASASRATQQLAVQLVQSSEGGLYAEVENLGLYPLVVERRTRLTGRQAGGCIPDLCLSTTSASSTVLDAPAGGDWEVAQVLQKCQTARISPGGRFHVATRKETTTFQCRLEQPLAAAVMRRNVSCLHFPLLRVRDPGMPDWANTGVLGARLRDIIQGNIKWILISNYLIDLPWFLNTCPALLGAQQAVIVHGERGGRPARWRQDPRYHQFLRTTTVHAPRLPEQWGTYHSKAFLFEYATGLRVVVHTTNLIHLDCNRKSEGVWVQDFPRKDEAAKAAPPAEFEAALADYLRALELPEASEQHALALCASHDFSSARAHLVPSIPGEHGGPRLNQYGHLRVRDLLGREAFDDSFQHAPIAAQFSSLGSLDEKWLPNEFRGSLSAGTCSADQKLGLPAVGPAGLQLVWPMVAEPYWHRWGGQPVGRQYAMPHIKTYMRYVPGRAGKADGTLAYFLLTSHNLSKAAWGSLTNGIQGRFLYGGSGKSDQLNVMLPVPYKLPPIKYSPGDVPWNVTENHQELRWGRLSIAWTLLEVTSLLTPAQKLLRFNIKTPAVLVAARGRVYASRDATPVGSSLPAVVPC</sequence>
<accession>A0AAW1PS05</accession>
<gene>
    <name evidence="12" type="ORF">WJX72_000407</name>
</gene>
<feature type="binding site" evidence="10">
    <location>
        <position position="520"/>
    </location>
    <ligand>
        <name>substrate</name>
    </ligand>
</feature>
<dbReference type="InterPro" id="IPR010347">
    <property type="entry name" value="Tdp1"/>
</dbReference>
<evidence type="ECO:0000256" key="4">
    <source>
        <dbReference type="ARBA" id="ARBA00022763"/>
    </source>
</evidence>
<comment type="similarity">
    <text evidence="2">Belongs to the tyrosyl-DNA phosphodiesterase family.</text>
</comment>
<evidence type="ECO:0008006" key="14">
    <source>
        <dbReference type="Google" id="ProtNLM"/>
    </source>
</evidence>
<evidence type="ECO:0000256" key="1">
    <source>
        <dbReference type="ARBA" id="ARBA00004123"/>
    </source>
</evidence>
<dbReference type="GO" id="GO:0006281">
    <property type="term" value="P:DNA repair"/>
    <property type="evidence" value="ECO:0007669"/>
    <property type="project" value="UniProtKB-KW"/>
</dbReference>